<dbReference type="EMBL" id="CAUJNA010001924">
    <property type="protein sequence ID" value="CAJ1389695.1"/>
    <property type="molecule type" value="Genomic_DNA"/>
</dbReference>
<organism evidence="3 4">
    <name type="scientific">Effrenium voratum</name>
    <dbReference type="NCBI Taxonomy" id="2562239"/>
    <lineage>
        <taxon>Eukaryota</taxon>
        <taxon>Sar</taxon>
        <taxon>Alveolata</taxon>
        <taxon>Dinophyceae</taxon>
        <taxon>Suessiales</taxon>
        <taxon>Symbiodiniaceae</taxon>
        <taxon>Effrenium</taxon>
    </lineage>
</organism>
<keyword evidence="2" id="KW-1133">Transmembrane helix</keyword>
<name>A0AA36ILE8_9DINO</name>
<feature type="region of interest" description="Disordered" evidence="1">
    <location>
        <begin position="32"/>
        <end position="101"/>
    </location>
</feature>
<reference evidence="3" key="1">
    <citation type="submission" date="2023-08" db="EMBL/GenBank/DDBJ databases">
        <authorList>
            <person name="Chen Y."/>
            <person name="Shah S."/>
            <person name="Dougan E. K."/>
            <person name="Thang M."/>
            <person name="Chan C."/>
        </authorList>
    </citation>
    <scope>NUCLEOTIDE SEQUENCE</scope>
</reference>
<gene>
    <name evidence="3" type="ORF">EVOR1521_LOCUS15262</name>
</gene>
<dbReference type="AlphaFoldDB" id="A0AA36ILE8"/>
<accession>A0AA36ILE8</accession>
<keyword evidence="2" id="KW-0812">Transmembrane</keyword>
<evidence type="ECO:0000256" key="2">
    <source>
        <dbReference type="SAM" id="Phobius"/>
    </source>
</evidence>
<keyword evidence="4" id="KW-1185">Reference proteome</keyword>
<feature type="transmembrane region" description="Helical" evidence="2">
    <location>
        <begin position="12"/>
        <end position="31"/>
    </location>
</feature>
<protein>
    <submittedName>
        <fullName evidence="3">Uncharacterized protein</fullName>
    </submittedName>
</protein>
<keyword evidence="2" id="KW-0472">Membrane</keyword>
<sequence>MTDVPSEAIPALVAGAVGLVAAAVFVFSGASSQPTTWDKEKAADGAEEPLARETQESQDEDASGEKQEETSEAAKSTPEAKKDQPKPTEILKPRPGRLTPDQEAKFRQGLANLPPESRKALEEWVNMTDNNAWELLGLNCLLLVFVAGLITLALAAVVGYWQVNIFSIDVWREGFAKLQIASQTGAWPRAQAREVAHELFQGSAEL</sequence>
<proteinExistence type="predicted"/>
<feature type="compositionally biased region" description="Basic and acidic residues" evidence="1">
    <location>
        <begin position="78"/>
        <end position="92"/>
    </location>
</feature>
<evidence type="ECO:0000256" key="1">
    <source>
        <dbReference type="SAM" id="MobiDB-lite"/>
    </source>
</evidence>
<evidence type="ECO:0000313" key="4">
    <source>
        <dbReference type="Proteomes" id="UP001178507"/>
    </source>
</evidence>
<feature type="compositionally biased region" description="Basic and acidic residues" evidence="1">
    <location>
        <begin position="37"/>
        <end position="55"/>
    </location>
</feature>
<comment type="caution">
    <text evidence="3">The sequence shown here is derived from an EMBL/GenBank/DDBJ whole genome shotgun (WGS) entry which is preliminary data.</text>
</comment>
<dbReference type="Proteomes" id="UP001178507">
    <property type="component" value="Unassembled WGS sequence"/>
</dbReference>
<evidence type="ECO:0000313" key="3">
    <source>
        <dbReference type="EMBL" id="CAJ1389695.1"/>
    </source>
</evidence>
<feature type="transmembrane region" description="Helical" evidence="2">
    <location>
        <begin position="136"/>
        <end position="161"/>
    </location>
</feature>